<organism evidence="1 2">
    <name type="scientific">Actinoplanes ianthinogenes</name>
    <dbReference type="NCBI Taxonomy" id="122358"/>
    <lineage>
        <taxon>Bacteria</taxon>
        <taxon>Bacillati</taxon>
        <taxon>Actinomycetota</taxon>
        <taxon>Actinomycetes</taxon>
        <taxon>Micromonosporales</taxon>
        <taxon>Micromonosporaceae</taxon>
        <taxon>Actinoplanes</taxon>
    </lineage>
</organism>
<dbReference type="Proteomes" id="UP000676967">
    <property type="component" value="Chromosome"/>
</dbReference>
<evidence type="ECO:0000313" key="2">
    <source>
        <dbReference type="Proteomes" id="UP000676967"/>
    </source>
</evidence>
<proteinExistence type="predicted"/>
<evidence type="ECO:0000313" key="1">
    <source>
        <dbReference type="EMBL" id="BCJ41334.1"/>
    </source>
</evidence>
<gene>
    <name evidence="1" type="ORF">Aiant_19910</name>
</gene>
<reference evidence="1 2" key="1">
    <citation type="submission" date="2020-08" db="EMBL/GenBank/DDBJ databases">
        <title>Whole genome shotgun sequence of Actinoplanes ianthinogenes NBRC 13996.</title>
        <authorList>
            <person name="Komaki H."/>
            <person name="Tamura T."/>
        </authorList>
    </citation>
    <scope>NUCLEOTIDE SEQUENCE [LARGE SCALE GENOMIC DNA]</scope>
    <source>
        <strain evidence="1 2">NBRC 13996</strain>
    </source>
</reference>
<protein>
    <submittedName>
        <fullName evidence="1">Uncharacterized protein</fullName>
    </submittedName>
</protein>
<sequence length="108" mass="11655">MAFSRAVAYKLSGPLDQAPMHSLRTSLALTPEGRFTDDQDEIFGRRVVPVGDGQVQIRLLRDDVREGWEVDLSLDGDARPDVLAPIEEEILAAAAAAGLTVEGVLRLG</sequence>
<dbReference type="RefSeq" id="WP_189336611.1">
    <property type="nucleotide sequence ID" value="NZ_AP023356.1"/>
</dbReference>
<dbReference type="EMBL" id="AP023356">
    <property type="protein sequence ID" value="BCJ41334.1"/>
    <property type="molecule type" value="Genomic_DNA"/>
</dbReference>
<name>A0ABM7LQ33_9ACTN</name>
<keyword evidence="2" id="KW-1185">Reference proteome</keyword>
<accession>A0ABM7LQ33</accession>